<evidence type="ECO:0008006" key="3">
    <source>
        <dbReference type="Google" id="ProtNLM"/>
    </source>
</evidence>
<dbReference type="SUPFAM" id="SSF51735">
    <property type="entry name" value="NAD(P)-binding Rossmann-fold domains"/>
    <property type="match status" value="1"/>
</dbReference>
<name>A0ABT9Q665_9ACTN</name>
<dbReference type="RefSeq" id="WP_307556162.1">
    <property type="nucleotide sequence ID" value="NZ_JAUSQU010000001.1"/>
</dbReference>
<evidence type="ECO:0000313" key="2">
    <source>
        <dbReference type="Proteomes" id="UP001225356"/>
    </source>
</evidence>
<dbReference type="InterPro" id="IPR036291">
    <property type="entry name" value="NAD(P)-bd_dom_sf"/>
</dbReference>
<dbReference type="EMBL" id="JAUSQU010000001">
    <property type="protein sequence ID" value="MDP9842218.1"/>
    <property type="molecule type" value="Genomic_DNA"/>
</dbReference>
<evidence type="ECO:0000313" key="1">
    <source>
        <dbReference type="EMBL" id="MDP9842218.1"/>
    </source>
</evidence>
<protein>
    <recommendedName>
        <fullName evidence="3">Threonine dehydrogenase</fullName>
    </recommendedName>
</protein>
<reference evidence="1 2" key="1">
    <citation type="submission" date="2023-07" db="EMBL/GenBank/DDBJ databases">
        <title>Sequencing the genomes of 1000 actinobacteria strains.</title>
        <authorList>
            <person name="Klenk H.-P."/>
        </authorList>
    </citation>
    <scope>NUCLEOTIDE SEQUENCE [LARGE SCALE GENOMIC DNA]</scope>
    <source>
        <strain evidence="1 2">DSM 46740</strain>
    </source>
</reference>
<comment type="caution">
    <text evidence="1">The sequence shown here is derived from an EMBL/GenBank/DDBJ whole genome shotgun (WGS) entry which is preliminary data.</text>
</comment>
<proteinExistence type="predicted"/>
<dbReference type="Proteomes" id="UP001225356">
    <property type="component" value="Unassembled WGS sequence"/>
</dbReference>
<gene>
    <name evidence="1" type="ORF">J2853_001429</name>
</gene>
<accession>A0ABT9Q665</accession>
<sequence length="303" mass="31209">MPADLVHPPVCRYAGPRIHLAGGLARLLPAAPTPDGMIAGRFSVLSPGTERRHLKASNDPGGARDAGYITVGGDASTGWVLAAVPHGAAFDPSSGGTLTAPPGTGVQVTALARFQQMAILGLEQLPAHTELDDAVVVGSGPVALGCALELCRRGAPRVRVLTSRPHAPISRVPGVECVTSVSRGSARLVIDAAGRPRRSVMLLTSGGTLGLLGTPDPGSVLPSLSLHRSGWTVIGMHELTAAATGRYADAYLAAATWLRWHLDPGLLDDWCRITPGAEAPALYAGLGGPGQPPEPVVIFSWEV</sequence>
<keyword evidence="2" id="KW-1185">Reference proteome</keyword>
<organism evidence="1 2">
    <name type="scientific">Streptosporangium lutulentum</name>
    <dbReference type="NCBI Taxonomy" id="1461250"/>
    <lineage>
        <taxon>Bacteria</taxon>
        <taxon>Bacillati</taxon>
        <taxon>Actinomycetota</taxon>
        <taxon>Actinomycetes</taxon>
        <taxon>Streptosporangiales</taxon>
        <taxon>Streptosporangiaceae</taxon>
        <taxon>Streptosporangium</taxon>
    </lineage>
</organism>